<feature type="compositionally biased region" description="Basic and acidic residues" evidence="6">
    <location>
        <begin position="537"/>
        <end position="552"/>
    </location>
</feature>
<dbReference type="InterPro" id="IPR043502">
    <property type="entry name" value="DNA/RNA_pol_sf"/>
</dbReference>
<dbReference type="PROSITE" id="PS00447">
    <property type="entry name" value="DNA_POLYMERASE_A"/>
    <property type="match status" value="1"/>
</dbReference>
<dbReference type="Gene3D" id="3.30.420.10">
    <property type="entry name" value="Ribonuclease H-like superfamily/Ribonuclease H"/>
    <property type="match status" value="1"/>
</dbReference>
<keyword evidence="2" id="KW-0808">Transferase</keyword>
<comment type="catalytic activity">
    <reaction evidence="5">
        <text>DNA(n) + a 2'-deoxyribonucleoside 5'-triphosphate = DNA(n+1) + diphosphate</text>
        <dbReference type="Rhea" id="RHEA:22508"/>
        <dbReference type="Rhea" id="RHEA-COMP:17339"/>
        <dbReference type="Rhea" id="RHEA-COMP:17340"/>
        <dbReference type="ChEBI" id="CHEBI:33019"/>
        <dbReference type="ChEBI" id="CHEBI:61560"/>
        <dbReference type="ChEBI" id="CHEBI:173112"/>
        <dbReference type="EC" id="2.7.7.7"/>
    </reaction>
</comment>
<organism evidence="8 9">
    <name type="scientific">Homarus americanus</name>
    <name type="common">American lobster</name>
    <dbReference type="NCBI Taxonomy" id="6706"/>
    <lineage>
        <taxon>Eukaryota</taxon>
        <taxon>Metazoa</taxon>
        <taxon>Ecdysozoa</taxon>
        <taxon>Arthropoda</taxon>
        <taxon>Crustacea</taxon>
        <taxon>Multicrustacea</taxon>
        <taxon>Malacostraca</taxon>
        <taxon>Eumalacostraca</taxon>
        <taxon>Eucarida</taxon>
        <taxon>Decapoda</taxon>
        <taxon>Pleocyemata</taxon>
        <taxon>Astacidea</taxon>
        <taxon>Nephropoidea</taxon>
        <taxon>Nephropidae</taxon>
        <taxon>Homarus</taxon>
    </lineage>
</organism>
<dbReference type="InterPro" id="IPR012337">
    <property type="entry name" value="RNaseH-like_sf"/>
</dbReference>
<evidence type="ECO:0000313" key="9">
    <source>
        <dbReference type="Proteomes" id="UP000747542"/>
    </source>
</evidence>
<dbReference type="Pfam" id="PF00476">
    <property type="entry name" value="DNA_pol_A"/>
    <property type="match status" value="1"/>
</dbReference>
<name>A0A8J5MUK4_HOMAM</name>
<dbReference type="InterPro" id="IPR036397">
    <property type="entry name" value="RNaseH_sf"/>
</dbReference>
<dbReference type="EC" id="2.7.7.7" evidence="1"/>
<feature type="compositionally biased region" description="Polar residues" evidence="6">
    <location>
        <begin position="526"/>
        <end position="536"/>
    </location>
</feature>
<dbReference type="GO" id="GO:0042575">
    <property type="term" value="C:DNA polymerase complex"/>
    <property type="evidence" value="ECO:0007669"/>
    <property type="project" value="UniProtKB-ARBA"/>
</dbReference>
<evidence type="ECO:0000256" key="4">
    <source>
        <dbReference type="ARBA" id="ARBA00022932"/>
    </source>
</evidence>
<feature type="domain" description="DNA-directed DNA polymerase family A palm" evidence="7">
    <location>
        <begin position="1125"/>
        <end position="1284"/>
    </location>
</feature>
<feature type="region of interest" description="Disordered" evidence="6">
    <location>
        <begin position="306"/>
        <end position="325"/>
    </location>
</feature>
<dbReference type="InterPro" id="IPR001098">
    <property type="entry name" value="DNA-dir_DNA_pol_A_palm_dom"/>
</dbReference>
<dbReference type="Gene3D" id="1.10.150.20">
    <property type="entry name" value="5' to 3' exonuclease, C-terminal subdomain"/>
    <property type="match status" value="1"/>
</dbReference>
<gene>
    <name evidence="8" type="primary">Polq-L1</name>
    <name evidence="8" type="ORF">Hamer_G004988</name>
</gene>
<dbReference type="GO" id="GO:0006261">
    <property type="term" value="P:DNA-templated DNA replication"/>
    <property type="evidence" value="ECO:0007669"/>
    <property type="project" value="InterPro"/>
</dbReference>
<dbReference type="FunFam" id="1.10.150.20:FF:000002">
    <property type="entry name" value="DNA polymerase I"/>
    <property type="match status" value="1"/>
</dbReference>
<keyword evidence="9" id="KW-1185">Reference proteome</keyword>
<dbReference type="InterPro" id="IPR019760">
    <property type="entry name" value="DNA-dir_DNA_pol_A_CS"/>
</dbReference>
<feature type="region of interest" description="Disordered" evidence="6">
    <location>
        <begin position="1"/>
        <end position="24"/>
    </location>
</feature>
<dbReference type="GO" id="GO:0003887">
    <property type="term" value="F:DNA-directed DNA polymerase activity"/>
    <property type="evidence" value="ECO:0007669"/>
    <property type="project" value="UniProtKB-KW"/>
</dbReference>
<accession>A0A8J5MUK4</accession>
<evidence type="ECO:0000256" key="1">
    <source>
        <dbReference type="ARBA" id="ARBA00012417"/>
    </source>
</evidence>
<evidence type="ECO:0000256" key="2">
    <source>
        <dbReference type="ARBA" id="ARBA00022679"/>
    </source>
</evidence>
<feature type="region of interest" description="Disordered" evidence="6">
    <location>
        <begin position="1273"/>
        <end position="1300"/>
    </location>
</feature>
<dbReference type="PANTHER" id="PTHR10133">
    <property type="entry name" value="DNA POLYMERASE I"/>
    <property type="match status" value="1"/>
</dbReference>
<dbReference type="EMBL" id="JAHLQT010024959">
    <property type="protein sequence ID" value="KAG7164603.1"/>
    <property type="molecule type" value="Genomic_DNA"/>
</dbReference>
<proteinExistence type="predicted"/>
<dbReference type="Proteomes" id="UP000747542">
    <property type="component" value="Unassembled WGS sequence"/>
</dbReference>
<keyword evidence="3" id="KW-0548">Nucleotidyltransferase</keyword>
<evidence type="ECO:0000256" key="5">
    <source>
        <dbReference type="ARBA" id="ARBA00049244"/>
    </source>
</evidence>
<dbReference type="PANTHER" id="PTHR10133:SF62">
    <property type="entry name" value="DNA POLYMERASE THETA"/>
    <property type="match status" value="1"/>
</dbReference>
<comment type="caution">
    <text evidence="8">The sequence shown here is derived from an EMBL/GenBank/DDBJ whole genome shotgun (WGS) entry which is preliminary data.</text>
</comment>
<dbReference type="SUPFAM" id="SSF53098">
    <property type="entry name" value="Ribonuclease H-like"/>
    <property type="match status" value="1"/>
</dbReference>
<sequence>MDKENTSFWIPESQEDKSDNVFTPKRPKIFGLKYNNLKAVQEFTNKTNSSLKETTKTEQQKHCLRPCEQSVVPEIKITPVQDNGSQLDGDHSNGMDTNTPIDDKPKKMLKVSATTPITNTAAKLITSPTQTPAGIINDAVAISASEDFPTFDISCFDEHVQKVEEMIKDKERNVFNEKNGRDSSKDFVNTSLSCISKKAVTKGSKTESSDIETKYLCSVTQKNYSNVSIDLLSDSQKDNLLRMLDSQDFYFGSENVCVLQEGVIHKESIRPTEIKNRPTHNVEPNTKGDRREQGTVMLKTKFEAHKTGPIKSNPGVPAGKCTSNQNCRANKSESLIQYKRRSPVDSFSPQKKSRLDEIVNKDILNMSTEVLNNRQDEKSIIHQVCPKDFDFSLIQDIESDKEKEINAVDGSYLQTVSKQKCLLVNVQPDISRDRAELNSSICPSCSKNEDSYSKNQTAEVLNQNFCEVKELELDDKGDTKEDETLSDSFLDRAFESYLYLSSPGEELLHHNQPQPVQQVIEENINDQPEGNVNINGRSREPNKDKNFHKQQEETGNNDTDVKSVHVLRTNSFSHSFTQLDITPGTEALLEGGMKDDHGVLMENELQLELNKVNPSQKNKGRLSDDIFGTPVSPISICSQRKASDVKSNITENTKKNKALSSSNQGVGVTTHKVFHSTKDNYSERSKPVGMDTDVSNDLPSMTNSFCIIDVVNDTRLFKSFMKEWEEQEIYAVGLACEKIAAQGSKGGIGWRITGQGRTRRQSQRSQEIAGLVVENSDLLIVGMAVCWGGRDAYYINLRTTQEDAFSSSLSTPPLQGAVSFENRVDSIKNSLLREREKTPILRVWDAKNCMKLLAAAGLGFILNPTEDPRVASWMLDPGEKELNIYNLVMNYSAESLPLLEGVGSSWGLASLGVNTNNPGSCRVRAATESVVVYHLMAALRVQLQELGMLQSFEDVEMPCVQTLACMELNGMGFNIQECEAQKSIMQSRMSSLERDAYSAVGHPFSLTSPDEISQVLYGELHLPSPVGPAAAAVRGRRGHSKIGGRGSRLSGPTNKDALEKLSKVHPLPSLILQWRKINSSLTKVAADHTRERIGASKQQQHAQVNSGIMCQLAPLLTGEEEHTVSLRHALVAQSGSVLLAADYSQVELRLLAHLASDNKLLHLLNSGEDVFTTIAAQINTTNSEDVTVDQRQQAKQICYGMIYGMGAQALSEQLNVEEAEALSFMDKFKRRFPGVQQFMQGTLEKCRKKGYVLTLLGRRRYLPNITNQNVHARESFTPTPAESESFTHSYTHSESSPTPQRVLTLTPDHSASFTHLLHLNSETFTPTFSVSPFTCLYTCSESFIHSHLTVSPSPVPTPHESFLTYTSESFQIPTHHSSPLTAKTFTVSSSLTVHMVLPHLTPVSPSHTSSQ</sequence>
<dbReference type="InterPro" id="IPR002298">
    <property type="entry name" value="DNA_polymerase_A"/>
</dbReference>
<evidence type="ECO:0000256" key="6">
    <source>
        <dbReference type="SAM" id="MobiDB-lite"/>
    </source>
</evidence>
<dbReference type="PRINTS" id="PR00868">
    <property type="entry name" value="DNAPOLI"/>
</dbReference>
<dbReference type="SUPFAM" id="SSF56672">
    <property type="entry name" value="DNA/RNA polymerases"/>
    <property type="match status" value="1"/>
</dbReference>
<feature type="region of interest" description="Disordered" evidence="6">
    <location>
        <begin position="526"/>
        <end position="559"/>
    </location>
</feature>
<evidence type="ECO:0000313" key="8">
    <source>
        <dbReference type="EMBL" id="KAG7164603.1"/>
    </source>
</evidence>
<dbReference type="Gene3D" id="3.30.70.370">
    <property type="match status" value="1"/>
</dbReference>
<dbReference type="GO" id="GO:0003677">
    <property type="term" value="F:DNA binding"/>
    <property type="evidence" value="ECO:0007669"/>
    <property type="project" value="InterPro"/>
</dbReference>
<evidence type="ECO:0000256" key="3">
    <source>
        <dbReference type="ARBA" id="ARBA00022695"/>
    </source>
</evidence>
<dbReference type="Gene3D" id="1.20.1060.10">
    <property type="entry name" value="Taq DNA Polymerase, Chain T, domain 4"/>
    <property type="match status" value="1"/>
</dbReference>
<feature type="region of interest" description="Disordered" evidence="6">
    <location>
        <begin position="80"/>
        <end position="104"/>
    </location>
</feature>
<dbReference type="SMART" id="SM00482">
    <property type="entry name" value="POLAc"/>
    <property type="match status" value="1"/>
</dbReference>
<keyword evidence="4" id="KW-0239">DNA-directed DNA polymerase</keyword>
<evidence type="ECO:0000259" key="7">
    <source>
        <dbReference type="SMART" id="SM00482"/>
    </source>
</evidence>
<dbReference type="GO" id="GO:0097681">
    <property type="term" value="P:double-strand break repair via alternative nonhomologous end joining"/>
    <property type="evidence" value="ECO:0007669"/>
    <property type="project" value="TreeGrafter"/>
</dbReference>
<protein>
    <recommendedName>
        <fullName evidence="1">DNA-directed DNA polymerase</fullName>
        <ecNumber evidence="1">2.7.7.7</ecNumber>
    </recommendedName>
</protein>
<reference evidence="8" key="1">
    <citation type="journal article" date="2021" name="Sci. Adv.">
        <title>The American lobster genome reveals insights on longevity, neural, and immune adaptations.</title>
        <authorList>
            <person name="Polinski J.M."/>
            <person name="Zimin A.V."/>
            <person name="Clark K.F."/>
            <person name="Kohn A.B."/>
            <person name="Sadowski N."/>
            <person name="Timp W."/>
            <person name="Ptitsyn A."/>
            <person name="Khanna P."/>
            <person name="Romanova D.Y."/>
            <person name="Williams P."/>
            <person name="Greenwood S.J."/>
            <person name="Moroz L.L."/>
            <person name="Walt D.R."/>
            <person name="Bodnar A.G."/>
        </authorList>
    </citation>
    <scope>NUCLEOTIDE SEQUENCE</scope>
    <source>
        <strain evidence="8">GMGI-L3</strain>
    </source>
</reference>